<evidence type="ECO:0000256" key="1">
    <source>
        <dbReference type="SAM" id="MobiDB-lite"/>
    </source>
</evidence>
<evidence type="ECO:0000313" key="3">
    <source>
        <dbReference type="EMBL" id="KAK0613933.1"/>
    </source>
</evidence>
<evidence type="ECO:0000259" key="2">
    <source>
        <dbReference type="PROSITE" id="PS50181"/>
    </source>
</evidence>
<organism evidence="3 4">
    <name type="scientific">Immersiella caudata</name>
    <dbReference type="NCBI Taxonomy" id="314043"/>
    <lineage>
        <taxon>Eukaryota</taxon>
        <taxon>Fungi</taxon>
        <taxon>Dikarya</taxon>
        <taxon>Ascomycota</taxon>
        <taxon>Pezizomycotina</taxon>
        <taxon>Sordariomycetes</taxon>
        <taxon>Sordariomycetidae</taxon>
        <taxon>Sordariales</taxon>
        <taxon>Lasiosphaeriaceae</taxon>
        <taxon>Immersiella</taxon>
    </lineage>
</organism>
<feature type="compositionally biased region" description="Polar residues" evidence="1">
    <location>
        <begin position="118"/>
        <end position="128"/>
    </location>
</feature>
<dbReference type="Pfam" id="PF00646">
    <property type="entry name" value="F-box"/>
    <property type="match status" value="1"/>
</dbReference>
<name>A0AA39WEJ6_9PEZI</name>
<dbReference type="SUPFAM" id="SSF81383">
    <property type="entry name" value="F-box domain"/>
    <property type="match status" value="1"/>
</dbReference>
<sequence length="760" mass="83855">MRSRPAFALQNTIQDYSPTMEMDPSNAPDVSAQGPSPAGMAKRGSTPYSVWANEAEPRIGARIYVACRDGGPPRMATAGPVFSHGKKLYQTTVRHVFSRPDSAEGAASSNNTANTSSPQHHASPSIQAEEQHRSQVLGKGKDPEIPRGVSYIGKAVRETVEGDQPALDCALVEVRAGSNADPNLISYDPSDSSKKLRVTRPANMTKLRPQTPVVIATPSGPVSGTVRATPTRIKTQFQRQPTAVYPLALDEQMELGSGDCGSPVVLIRGDEVHMLGHILFGNSDAAVAYVLPMTAIIDYMANILGPLTPEGSISLQPGPSQQGTEGHSKRTEFASPKFYKDLEESVMPKTHRGRGLLGKIAEKISYACLLIKRSDKNRKVVPRTDWSSFEDLFFQKLPPELRDQVIDYLTFREAMNLRHVSTRFRAAVSVNGRAISRRFLVKNPLPPLALALYPHPSPDITHINMVGHSHAVAWRLADHMVQWLRRDIFLYGSRFQKQQFQPKKVRMKQRLLPSLLLLGRFFEMCRGILEGHGRAATNDRTGTIAFQAEKDLMKICSNELLLETQDVALILVTFLRRAMRAPSKYGTVEKALRNSRVEPPPDAWIAAVLYHGGLETMVNILDLEKLDKKVGAVRAYCAPLPHTVPAASASATASGSPEAVLDSVEIVSEKYESHNTPTPQTKRFDIHSLLPQLPNMDDVWRPSAEAVLTERGVIRGRRDLSSFAVALKELIRESETRADALYKNGHDLWHALSDSEKRHG</sequence>
<accession>A0AA39WEJ6</accession>
<dbReference type="InterPro" id="IPR036047">
    <property type="entry name" value="F-box-like_dom_sf"/>
</dbReference>
<keyword evidence="4" id="KW-1185">Reference proteome</keyword>
<feature type="compositionally biased region" description="Low complexity" evidence="1">
    <location>
        <begin position="106"/>
        <end position="117"/>
    </location>
</feature>
<feature type="compositionally biased region" description="Basic and acidic residues" evidence="1">
    <location>
        <begin position="129"/>
        <end position="145"/>
    </location>
</feature>
<gene>
    <name evidence="3" type="ORF">B0T14DRAFT_527338</name>
</gene>
<comment type="caution">
    <text evidence="3">The sequence shown here is derived from an EMBL/GenBank/DDBJ whole genome shotgun (WGS) entry which is preliminary data.</text>
</comment>
<dbReference type="Proteomes" id="UP001175000">
    <property type="component" value="Unassembled WGS sequence"/>
</dbReference>
<feature type="region of interest" description="Disordered" evidence="1">
    <location>
        <begin position="100"/>
        <end position="147"/>
    </location>
</feature>
<feature type="region of interest" description="Disordered" evidence="1">
    <location>
        <begin position="17"/>
        <end position="45"/>
    </location>
</feature>
<dbReference type="InterPro" id="IPR001810">
    <property type="entry name" value="F-box_dom"/>
</dbReference>
<evidence type="ECO:0000313" key="4">
    <source>
        <dbReference type="Proteomes" id="UP001175000"/>
    </source>
</evidence>
<dbReference type="PROSITE" id="PS50181">
    <property type="entry name" value="FBOX"/>
    <property type="match status" value="1"/>
</dbReference>
<feature type="domain" description="F-box" evidence="2">
    <location>
        <begin position="391"/>
        <end position="438"/>
    </location>
</feature>
<dbReference type="AlphaFoldDB" id="A0AA39WEJ6"/>
<reference evidence="3" key="1">
    <citation type="submission" date="2023-06" db="EMBL/GenBank/DDBJ databases">
        <title>Genome-scale phylogeny and comparative genomics of the fungal order Sordariales.</title>
        <authorList>
            <consortium name="Lawrence Berkeley National Laboratory"/>
            <person name="Hensen N."/>
            <person name="Bonometti L."/>
            <person name="Westerberg I."/>
            <person name="Brannstrom I.O."/>
            <person name="Guillou S."/>
            <person name="Cros-Aarteil S."/>
            <person name="Calhoun S."/>
            <person name="Haridas S."/>
            <person name="Kuo A."/>
            <person name="Mondo S."/>
            <person name="Pangilinan J."/>
            <person name="Riley R."/>
            <person name="Labutti K."/>
            <person name="Andreopoulos B."/>
            <person name="Lipzen A."/>
            <person name="Chen C."/>
            <person name="Yanf M."/>
            <person name="Daum C."/>
            <person name="Ng V."/>
            <person name="Clum A."/>
            <person name="Steindorff A."/>
            <person name="Ohm R."/>
            <person name="Martin F."/>
            <person name="Silar P."/>
            <person name="Natvig D."/>
            <person name="Lalanne C."/>
            <person name="Gautier V."/>
            <person name="Ament-Velasquez S.L."/>
            <person name="Kruys A."/>
            <person name="Hutchinson M.I."/>
            <person name="Powell A.J."/>
            <person name="Barry K."/>
            <person name="Miller A.N."/>
            <person name="Grigoriev I.V."/>
            <person name="Debuchy R."/>
            <person name="Gladieux P."/>
            <person name="Thoren M.H."/>
            <person name="Johannesson H."/>
        </authorList>
    </citation>
    <scope>NUCLEOTIDE SEQUENCE</scope>
    <source>
        <strain evidence="3">CBS 606.72</strain>
    </source>
</reference>
<dbReference type="EMBL" id="JAULSU010000006">
    <property type="protein sequence ID" value="KAK0613933.1"/>
    <property type="molecule type" value="Genomic_DNA"/>
</dbReference>
<protein>
    <recommendedName>
        <fullName evidence="2">F-box domain-containing protein</fullName>
    </recommendedName>
</protein>
<proteinExistence type="predicted"/>